<accession>A0A0H5QRX1</accession>
<evidence type="ECO:0000256" key="1">
    <source>
        <dbReference type="SAM" id="MobiDB-lite"/>
    </source>
</evidence>
<evidence type="ECO:0000313" key="2">
    <source>
        <dbReference type="EMBL" id="CRZ04387.1"/>
    </source>
</evidence>
<reference evidence="2" key="1">
    <citation type="submission" date="2015-04" db="EMBL/GenBank/DDBJ databases">
        <title>The genome sequence of the plant pathogenic Rhizarian Plasmodiophora brassicae reveals insights in its biotrophic life cycle and the origin of chitin synthesis.</title>
        <authorList>
            <person name="Schwelm A."/>
            <person name="Fogelqvist J."/>
            <person name="Knaust A."/>
            <person name="Julke S."/>
            <person name="Lilja T."/>
            <person name="Dhandapani V."/>
            <person name="Bonilla-Rosso G."/>
            <person name="Karlsson M."/>
            <person name="Shevchenko A."/>
            <person name="Choi S.R."/>
            <person name="Kim H.G."/>
            <person name="Park J.Y."/>
            <person name="Lim Y.P."/>
            <person name="Ludwig-Muller J."/>
            <person name="Dixelius C."/>
        </authorList>
    </citation>
    <scope>NUCLEOTIDE SEQUENCE</scope>
    <source>
        <tissue evidence="2">Potato root galls</tissue>
    </source>
</reference>
<organism evidence="2">
    <name type="scientific">Spongospora subterranea</name>
    <dbReference type="NCBI Taxonomy" id="70186"/>
    <lineage>
        <taxon>Eukaryota</taxon>
        <taxon>Sar</taxon>
        <taxon>Rhizaria</taxon>
        <taxon>Endomyxa</taxon>
        <taxon>Phytomyxea</taxon>
        <taxon>Plasmodiophorida</taxon>
        <taxon>Plasmodiophoridae</taxon>
        <taxon>Spongospora</taxon>
    </lineage>
</organism>
<name>A0A0H5QRX1_9EUKA</name>
<sequence length="123" mass="13851">MILMALMGTGMAVFNDGIREYEEAEFSTLEFQKPQSQPDGELQIGQPQSQHKFQAIPFKLQAGFNSIWYEVLENDANLSPFECTTLFGSLSQSELISLDQILLSQVDQSEYAFGQLSDFGGWR</sequence>
<proteinExistence type="predicted"/>
<feature type="compositionally biased region" description="Polar residues" evidence="1">
    <location>
        <begin position="29"/>
        <end position="38"/>
    </location>
</feature>
<feature type="region of interest" description="Disordered" evidence="1">
    <location>
        <begin position="29"/>
        <end position="48"/>
    </location>
</feature>
<protein>
    <submittedName>
        <fullName evidence="2">Uncharacterized protein</fullName>
    </submittedName>
</protein>
<dbReference type="AlphaFoldDB" id="A0A0H5QRX1"/>
<dbReference type="EMBL" id="HACM01003945">
    <property type="protein sequence ID" value="CRZ04387.1"/>
    <property type="molecule type" value="Transcribed_RNA"/>
</dbReference>